<dbReference type="PANTHER" id="PTHR11040">
    <property type="entry name" value="ZINC/IRON TRANSPORTER"/>
    <property type="match status" value="1"/>
</dbReference>
<accession>A0A0L0HIQ7</accession>
<feature type="transmembrane region" description="Helical" evidence="6">
    <location>
        <begin position="40"/>
        <end position="63"/>
    </location>
</feature>
<evidence type="ECO:0000256" key="2">
    <source>
        <dbReference type="ARBA" id="ARBA00022692"/>
    </source>
</evidence>
<feature type="transmembrane region" description="Helical" evidence="6">
    <location>
        <begin position="188"/>
        <end position="204"/>
    </location>
</feature>
<dbReference type="OrthoDB" id="262547at2759"/>
<evidence type="ECO:0008006" key="9">
    <source>
        <dbReference type="Google" id="ProtNLM"/>
    </source>
</evidence>
<comment type="subcellular location">
    <subcellularLocation>
        <location evidence="1">Membrane</location>
        <topology evidence="1">Multi-pass membrane protein</topology>
    </subcellularLocation>
</comment>
<protein>
    <recommendedName>
        <fullName evidence="9">Zinc/iron permease</fullName>
    </recommendedName>
</protein>
<gene>
    <name evidence="7" type="ORF">SPPG_04088</name>
</gene>
<dbReference type="OMA" id="DVIVHKI"/>
<feature type="transmembrane region" description="Helical" evidence="6">
    <location>
        <begin position="253"/>
        <end position="277"/>
    </location>
</feature>
<dbReference type="Pfam" id="PF02535">
    <property type="entry name" value="Zip"/>
    <property type="match status" value="1"/>
</dbReference>
<feature type="region of interest" description="Disordered" evidence="5">
    <location>
        <begin position="142"/>
        <end position="184"/>
    </location>
</feature>
<keyword evidence="3 6" id="KW-1133">Transmembrane helix</keyword>
<evidence type="ECO:0000256" key="3">
    <source>
        <dbReference type="ARBA" id="ARBA00022989"/>
    </source>
</evidence>
<reference evidence="7 8" key="1">
    <citation type="submission" date="2009-08" db="EMBL/GenBank/DDBJ databases">
        <title>The Genome Sequence of Spizellomyces punctatus strain DAOM BR117.</title>
        <authorList>
            <consortium name="The Broad Institute Genome Sequencing Platform"/>
            <person name="Russ C."/>
            <person name="Cuomo C."/>
            <person name="Shea T."/>
            <person name="Young S.K."/>
            <person name="Zeng Q."/>
            <person name="Koehrsen M."/>
            <person name="Haas B."/>
            <person name="Borodovsky M."/>
            <person name="Guigo R."/>
            <person name="Alvarado L."/>
            <person name="Berlin A."/>
            <person name="Bochicchio J."/>
            <person name="Borenstein D."/>
            <person name="Chapman S."/>
            <person name="Chen Z."/>
            <person name="Engels R."/>
            <person name="Freedman E."/>
            <person name="Gellesch M."/>
            <person name="Goldberg J."/>
            <person name="Griggs A."/>
            <person name="Gujja S."/>
            <person name="Heiman D."/>
            <person name="Hepburn T."/>
            <person name="Howarth C."/>
            <person name="Jen D."/>
            <person name="Larson L."/>
            <person name="Lewis B."/>
            <person name="Mehta T."/>
            <person name="Park D."/>
            <person name="Pearson M."/>
            <person name="Roberts A."/>
            <person name="Saif S."/>
            <person name="Shenoy N."/>
            <person name="Sisk P."/>
            <person name="Stolte C."/>
            <person name="Sykes S."/>
            <person name="Thomson T."/>
            <person name="Walk T."/>
            <person name="White J."/>
            <person name="Yandava C."/>
            <person name="Burger G."/>
            <person name="Gray M.W."/>
            <person name="Holland P.W.H."/>
            <person name="King N."/>
            <person name="Lang F.B.F."/>
            <person name="Roger A.J."/>
            <person name="Ruiz-Trillo I."/>
            <person name="Lander E."/>
            <person name="Nusbaum C."/>
        </authorList>
    </citation>
    <scope>NUCLEOTIDE SEQUENCE [LARGE SCALE GENOMIC DNA]</scope>
    <source>
        <strain evidence="7 8">DAOM BR117</strain>
    </source>
</reference>
<dbReference type="GeneID" id="27687560"/>
<keyword evidence="4 6" id="KW-0472">Membrane</keyword>
<dbReference type="eggNOG" id="KOG2474">
    <property type="taxonomic scope" value="Eukaryota"/>
</dbReference>
<dbReference type="RefSeq" id="XP_016609031.1">
    <property type="nucleotide sequence ID" value="XM_016752335.1"/>
</dbReference>
<dbReference type="PANTHER" id="PTHR11040:SF210">
    <property type="entry name" value="ZINC-REGULATED TRANSPORTER 3"/>
    <property type="match status" value="1"/>
</dbReference>
<evidence type="ECO:0000256" key="1">
    <source>
        <dbReference type="ARBA" id="ARBA00004141"/>
    </source>
</evidence>
<keyword evidence="2 6" id="KW-0812">Transmembrane</keyword>
<feature type="transmembrane region" description="Helical" evidence="6">
    <location>
        <begin position="283"/>
        <end position="303"/>
    </location>
</feature>
<dbReference type="VEuPathDB" id="FungiDB:SPPG_04088"/>
<feature type="transmembrane region" description="Helical" evidence="6">
    <location>
        <begin position="310"/>
        <end position="331"/>
    </location>
</feature>
<name>A0A0L0HIQ7_SPIPD</name>
<evidence type="ECO:0000256" key="4">
    <source>
        <dbReference type="ARBA" id="ARBA00023136"/>
    </source>
</evidence>
<dbReference type="STRING" id="645134.A0A0L0HIQ7"/>
<dbReference type="Proteomes" id="UP000053201">
    <property type="component" value="Unassembled WGS sequence"/>
</dbReference>
<evidence type="ECO:0000256" key="5">
    <source>
        <dbReference type="SAM" id="MobiDB-lite"/>
    </source>
</evidence>
<evidence type="ECO:0000256" key="6">
    <source>
        <dbReference type="SAM" id="Phobius"/>
    </source>
</evidence>
<dbReference type="GO" id="GO:0016020">
    <property type="term" value="C:membrane"/>
    <property type="evidence" value="ECO:0007669"/>
    <property type="project" value="UniProtKB-SubCell"/>
</dbReference>
<organism evidence="7 8">
    <name type="scientific">Spizellomyces punctatus (strain DAOM BR117)</name>
    <dbReference type="NCBI Taxonomy" id="645134"/>
    <lineage>
        <taxon>Eukaryota</taxon>
        <taxon>Fungi</taxon>
        <taxon>Fungi incertae sedis</taxon>
        <taxon>Chytridiomycota</taxon>
        <taxon>Chytridiomycota incertae sedis</taxon>
        <taxon>Chytridiomycetes</taxon>
        <taxon>Spizellomycetales</taxon>
        <taxon>Spizellomycetaceae</taxon>
        <taxon>Spizellomyces</taxon>
    </lineage>
</organism>
<evidence type="ECO:0000313" key="7">
    <source>
        <dbReference type="EMBL" id="KND00992.1"/>
    </source>
</evidence>
<evidence type="ECO:0000313" key="8">
    <source>
        <dbReference type="Proteomes" id="UP000053201"/>
    </source>
</evidence>
<proteinExistence type="predicted"/>
<dbReference type="AlphaFoldDB" id="A0A0L0HIQ7"/>
<dbReference type="EMBL" id="KQ257455">
    <property type="protein sequence ID" value="KND00992.1"/>
    <property type="molecule type" value="Genomic_DNA"/>
</dbReference>
<dbReference type="GO" id="GO:0005385">
    <property type="term" value="F:zinc ion transmembrane transporter activity"/>
    <property type="evidence" value="ECO:0007669"/>
    <property type="project" value="TreeGrafter"/>
</dbReference>
<keyword evidence="8" id="KW-1185">Reference proteome</keyword>
<feature type="transmembrane region" description="Helical" evidence="6">
    <location>
        <begin position="224"/>
        <end position="246"/>
    </location>
</feature>
<dbReference type="InParanoid" id="A0A0L0HIQ7"/>
<sequence>MCVAHAGFSHAGDGSPPFLDVISPYLPESVLSLLLDKHSIAFAMALLASTGTFIGGLVVIFLARISGADLSAPSTARLMGILEALSAGVMMYITCFDLIPEAIENIGSRECMAWFFGGVVAFGVLEECISFFDQDHDHDHDGHCASTKENGKPSKGAEVSKGRAISKKRPSDGSSSTSTTSEKEKRELVRTSLITFLALSLHNLPEGLGVYLSALTDLRLGSQLAMAILLHNIPEGMAVAIPLYAATGKAWSALWWTLLNGLAEPIGVVVGGVLLHSYLSAELLSRCLAAVGGIMACISIHELQPTAIKYAGKGIATVSFFAGMFVCFAALEAVNEWFGGHDHTPQIGGNGHSH</sequence>
<dbReference type="InterPro" id="IPR003689">
    <property type="entry name" value="ZIP"/>
</dbReference>